<organism evidence="1 2">
    <name type="scientific">Paxillus rubicundulus Ve08.2h10</name>
    <dbReference type="NCBI Taxonomy" id="930991"/>
    <lineage>
        <taxon>Eukaryota</taxon>
        <taxon>Fungi</taxon>
        <taxon>Dikarya</taxon>
        <taxon>Basidiomycota</taxon>
        <taxon>Agaricomycotina</taxon>
        <taxon>Agaricomycetes</taxon>
        <taxon>Agaricomycetidae</taxon>
        <taxon>Boletales</taxon>
        <taxon>Paxilineae</taxon>
        <taxon>Paxillaceae</taxon>
        <taxon>Paxillus</taxon>
    </lineage>
</organism>
<gene>
    <name evidence="1" type="ORF">PAXRUDRAFT_826520</name>
</gene>
<protein>
    <submittedName>
        <fullName evidence="1">Uncharacterized protein</fullName>
    </submittedName>
</protein>
<dbReference type="HOGENOM" id="CLU_2850351_0_0_1"/>
<keyword evidence="2" id="KW-1185">Reference proteome</keyword>
<proteinExistence type="predicted"/>
<dbReference type="InParanoid" id="A0A0D0DZG8"/>
<dbReference type="AlphaFoldDB" id="A0A0D0DZG8"/>
<sequence>MSSAFCMVDSRVASYVPGTILHHFLCLSHHVHALLLSLIASSPRQCCSSLGTLSFRPRSQSTHRH</sequence>
<accession>A0A0D0DZG8</accession>
<evidence type="ECO:0000313" key="2">
    <source>
        <dbReference type="Proteomes" id="UP000054538"/>
    </source>
</evidence>
<evidence type="ECO:0000313" key="1">
    <source>
        <dbReference type="EMBL" id="KIK95916.1"/>
    </source>
</evidence>
<reference evidence="1 2" key="1">
    <citation type="submission" date="2014-04" db="EMBL/GenBank/DDBJ databases">
        <authorList>
            <consortium name="DOE Joint Genome Institute"/>
            <person name="Kuo A."/>
            <person name="Kohler A."/>
            <person name="Jargeat P."/>
            <person name="Nagy L.G."/>
            <person name="Floudas D."/>
            <person name="Copeland A."/>
            <person name="Barry K.W."/>
            <person name="Cichocki N."/>
            <person name="Veneault-Fourrey C."/>
            <person name="LaButti K."/>
            <person name="Lindquist E.A."/>
            <person name="Lipzen A."/>
            <person name="Lundell T."/>
            <person name="Morin E."/>
            <person name="Murat C."/>
            <person name="Sun H."/>
            <person name="Tunlid A."/>
            <person name="Henrissat B."/>
            <person name="Grigoriev I.V."/>
            <person name="Hibbett D.S."/>
            <person name="Martin F."/>
            <person name="Nordberg H.P."/>
            <person name="Cantor M.N."/>
            <person name="Hua S.X."/>
        </authorList>
    </citation>
    <scope>NUCLEOTIDE SEQUENCE [LARGE SCALE GENOMIC DNA]</scope>
    <source>
        <strain evidence="1 2">Ve08.2h10</strain>
    </source>
</reference>
<dbReference type="Proteomes" id="UP000054538">
    <property type="component" value="Unassembled WGS sequence"/>
</dbReference>
<name>A0A0D0DZG8_9AGAM</name>
<reference evidence="2" key="2">
    <citation type="submission" date="2015-01" db="EMBL/GenBank/DDBJ databases">
        <title>Evolutionary Origins and Diversification of the Mycorrhizal Mutualists.</title>
        <authorList>
            <consortium name="DOE Joint Genome Institute"/>
            <consortium name="Mycorrhizal Genomics Consortium"/>
            <person name="Kohler A."/>
            <person name="Kuo A."/>
            <person name="Nagy L.G."/>
            <person name="Floudas D."/>
            <person name="Copeland A."/>
            <person name="Barry K.W."/>
            <person name="Cichocki N."/>
            <person name="Veneault-Fourrey C."/>
            <person name="LaButti K."/>
            <person name="Lindquist E.A."/>
            <person name="Lipzen A."/>
            <person name="Lundell T."/>
            <person name="Morin E."/>
            <person name="Murat C."/>
            <person name="Riley R."/>
            <person name="Ohm R."/>
            <person name="Sun H."/>
            <person name="Tunlid A."/>
            <person name="Henrissat B."/>
            <person name="Grigoriev I.V."/>
            <person name="Hibbett D.S."/>
            <person name="Martin F."/>
        </authorList>
    </citation>
    <scope>NUCLEOTIDE SEQUENCE [LARGE SCALE GENOMIC DNA]</scope>
    <source>
        <strain evidence="2">Ve08.2h10</strain>
    </source>
</reference>
<dbReference type="EMBL" id="KN825013">
    <property type="protein sequence ID" value="KIK95916.1"/>
    <property type="molecule type" value="Genomic_DNA"/>
</dbReference>